<dbReference type="RefSeq" id="WP_209378656.1">
    <property type="nucleotide sequence ID" value="NZ_JAGIZB010000005.1"/>
</dbReference>
<evidence type="ECO:0000313" key="3">
    <source>
        <dbReference type="Proteomes" id="UP000681594"/>
    </source>
</evidence>
<feature type="region of interest" description="Disordered" evidence="1">
    <location>
        <begin position="1"/>
        <end position="20"/>
    </location>
</feature>
<proteinExistence type="predicted"/>
<gene>
    <name evidence="2" type="ORF">J8J14_06450</name>
</gene>
<sequence length="121" mass="13375">MPLVVLSPSGGGGLPEGSPEHRYEVTLTLDHQGFPDPNAWREDAAMWPARRFWPGQGLMDGDVLYDPDMGWALRFFRRDDNPVDAPLQAVIRGRAPCRPGETVTISEPDGSEYAWRIVGVG</sequence>
<accession>A0ABS4AC25</accession>
<evidence type="ECO:0000313" key="2">
    <source>
        <dbReference type="EMBL" id="MBP0444416.1"/>
    </source>
</evidence>
<name>A0ABS4AC25_9PROT</name>
<organism evidence="2 3">
    <name type="scientific">Pararoseomonas baculiformis</name>
    <dbReference type="NCBI Taxonomy" id="2820812"/>
    <lineage>
        <taxon>Bacteria</taxon>
        <taxon>Pseudomonadati</taxon>
        <taxon>Pseudomonadota</taxon>
        <taxon>Alphaproteobacteria</taxon>
        <taxon>Acetobacterales</taxon>
        <taxon>Acetobacteraceae</taxon>
        <taxon>Pararoseomonas</taxon>
    </lineage>
</organism>
<protein>
    <submittedName>
        <fullName evidence="2">Uncharacterized protein</fullName>
    </submittedName>
</protein>
<reference evidence="2 3" key="1">
    <citation type="submission" date="2021-03" db="EMBL/GenBank/DDBJ databases">
        <authorList>
            <person name="So Y."/>
        </authorList>
    </citation>
    <scope>NUCLEOTIDE SEQUENCE [LARGE SCALE GENOMIC DNA]</scope>
    <source>
        <strain evidence="2 3">SSH11</strain>
    </source>
</reference>
<evidence type="ECO:0000256" key="1">
    <source>
        <dbReference type="SAM" id="MobiDB-lite"/>
    </source>
</evidence>
<dbReference type="EMBL" id="JAGIZB010000005">
    <property type="protein sequence ID" value="MBP0444416.1"/>
    <property type="molecule type" value="Genomic_DNA"/>
</dbReference>
<dbReference type="Proteomes" id="UP000681594">
    <property type="component" value="Unassembled WGS sequence"/>
</dbReference>
<comment type="caution">
    <text evidence="2">The sequence shown here is derived from an EMBL/GenBank/DDBJ whole genome shotgun (WGS) entry which is preliminary data.</text>
</comment>
<keyword evidence="3" id="KW-1185">Reference proteome</keyword>